<evidence type="ECO:0000256" key="1">
    <source>
        <dbReference type="ARBA" id="ARBA00006484"/>
    </source>
</evidence>
<dbReference type="Proteomes" id="UP000799536">
    <property type="component" value="Unassembled WGS sequence"/>
</dbReference>
<sequence>MAAQLLQDKVCAITGGVTGIGRAIALGYLSHGAYVAVNHLGDPKSCEQFQTMLEESGESKKEESGRRIVEVRGDVGDPETGKKLVRECVSRWGGLDVFVSNAGVCEFKEFLEGRSQRERKDEEERKRRKGETMQDRIREKISIPLTTLPRISPDLFTSTVQTNLTGAFYTIQAAAQQMVSQSQSSSPRPHAGSIIGISSISALVGGAQQAHYTPTKAGVLSLIQSCACALGKYGIRCNALLPGTIKTQLNEKDLDDEGKRKYMEGRIPLGRTGETGDMVGPAVFLASGELSGYVTGAQLLVDGGLFVNLQ</sequence>
<dbReference type="GO" id="GO:0016616">
    <property type="term" value="F:oxidoreductase activity, acting on the CH-OH group of donors, NAD or NADP as acceptor"/>
    <property type="evidence" value="ECO:0007669"/>
    <property type="project" value="TreeGrafter"/>
</dbReference>
<dbReference type="SUPFAM" id="SSF51735">
    <property type="entry name" value="NAD(P)-binding Rossmann-fold domains"/>
    <property type="match status" value="1"/>
</dbReference>
<keyword evidence="6" id="KW-1185">Reference proteome</keyword>
<feature type="region of interest" description="Disordered" evidence="4">
    <location>
        <begin position="114"/>
        <end position="134"/>
    </location>
</feature>
<dbReference type="PANTHER" id="PTHR42760">
    <property type="entry name" value="SHORT-CHAIN DEHYDROGENASES/REDUCTASES FAMILY MEMBER"/>
    <property type="match status" value="1"/>
</dbReference>
<gene>
    <name evidence="5" type="ORF">GQ43DRAFT_434921</name>
</gene>
<dbReference type="GO" id="GO:0006633">
    <property type="term" value="P:fatty acid biosynthetic process"/>
    <property type="evidence" value="ECO:0007669"/>
    <property type="project" value="TreeGrafter"/>
</dbReference>
<accession>A0A9P4JEJ8</accession>
<dbReference type="PANTHER" id="PTHR42760:SF83">
    <property type="entry name" value="(3R)-3-HYDROXYACYL-COA DEHYDROGENASE"/>
    <property type="match status" value="1"/>
</dbReference>
<evidence type="ECO:0000256" key="2">
    <source>
        <dbReference type="ARBA" id="ARBA00023002"/>
    </source>
</evidence>
<dbReference type="InterPro" id="IPR036291">
    <property type="entry name" value="NAD(P)-bd_dom_sf"/>
</dbReference>
<dbReference type="AlphaFoldDB" id="A0A9P4JEJ8"/>
<keyword evidence="2" id="KW-0560">Oxidoreductase</keyword>
<dbReference type="InterPro" id="IPR002347">
    <property type="entry name" value="SDR_fam"/>
</dbReference>
<protein>
    <submittedName>
        <fullName evidence="5">NAD(P)-binding protein</fullName>
    </submittedName>
</protein>
<dbReference type="PRINTS" id="PR00080">
    <property type="entry name" value="SDRFAMILY"/>
</dbReference>
<organism evidence="5 6">
    <name type="scientific">Delitschia confertaspora ATCC 74209</name>
    <dbReference type="NCBI Taxonomy" id="1513339"/>
    <lineage>
        <taxon>Eukaryota</taxon>
        <taxon>Fungi</taxon>
        <taxon>Dikarya</taxon>
        <taxon>Ascomycota</taxon>
        <taxon>Pezizomycotina</taxon>
        <taxon>Dothideomycetes</taxon>
        <taxon>Pleosporomycetidae</taxon>
        <taxon>Pleosporales</taxon>
        <taxon>Delitschiaceae</taxon>
        <taxon>Delitschia</taxon>
    </lineage>
</organism>
<dbReference type="Gene3D" id="3.40.50.720">
    <property type="entry name" value="NAD(P)-binding Rossmann-like Domain"/>
    <property type="match status" value="1"/>
</dbReference>
<dbReference type="PRINTS" id="PR00081">
    <property type="entry name" value="GDHRDH"/>
</dbReference>
<proteinExistence type="inferred from homology"/>
<dbReference type="Pfam" id="PF13561">
    <property type="entry name" value="adh_short_C2"/>
    <property type="match status" value="1"/>
</dbReference>
<dbReference type="EMBL" id="ML994207">
    <property type="protein sequence ID" value="KAF2197700.1"/>
    <property type="molecule type" value="Genomic_DNA"/>
</dbReference>
<dbReference type="OrthoDB" id="417891at2759"/>
<comment type="caution">
    <text evidence="5">The sequence shown here is derived from an EMBL/GenBank/DDBJ whole genome shotgun (WGS) entry which is preliminary data.</text>
</comment>
<evidence type="ECO:0000313" key="5">
    <source>
        <dbReference type="EMBL" id="KAF2197700.1"/>
    </source>
</evidence>
<dbReference type="Pfam" id="PF00106">
    <property type="entry name" value="adh_short"/>
    <property type="match status" value="1"/>
</dbReference>
<reference evidence="5" key="1">
    <citation type="journal article" date="2020" name="Stud. Mycol.">
        <title>101 Dothideomycetes genomes: a test case for predicting lifestyles and emergence of pathogens.</title>
        <authorList>
            <person name="Haridas S."/>
            <person name="Albert R."/>
            <person name="Binder M."/>
            <person name="Bloem J."/>
            <person name="Labutti K."/>
            <person name="Salamov A."/>
            <person name="Andreopoulos B."/>
            <person name="Baker S."/>
            <person name="Barry K."/>
            <person name="Bills G."/>
            <person name="Bluhm B."/>
            <person name="Cannon C."/>
            <person name="Castanera R."/>
            <person name="Culley D."/>
            <person name="Daum C."/>
            <person name="Ezra D."/>
            <person name="Gonzalez J."/>
            <person name="Henrissat B."/>
            <person name="Kuo A."/>
            <person name="Liang C."/>
            <person name="Lipzen A."/>
            <person name="Lutzoni F."/>
            <person name="Magnuson J."/>
            <person name="Mondo S."/>
            <person name="Nolan M."/>
            <person name="Ohm R."/>
            <person name="Pangilinan J."/>
            <person name="Park H.-J."/>
            <person name="Ramirez L."/>
            <person name="Alfaro M."/>
            <person name="Sun H."/>
            <person name="Tritt A."/>
            <person name="Yoshinaga Y."/>
            <person name="Zwiers L.-H."/>
            <person name="Turgeon B."/>
            <person name="Goodwin S."/>
            <person name="Spatafora J."/>
            <person name="Crous P."/>
            <person name="Grigoriev I."/>
        </authorList>
    </citation>
    <scope>NUCLEOTIDE SEQUENCE</scope>
    <source>
        <strain evidence="5">ATCC 74209</strain>
    </source>
</reference>
<name>A0A9P4JEJ8_9PLEO</name>
<comment type="similarity">
    <text evidence="1 3">Belongs to the short-chain dehydrogenases/reductases (SDR) family.</text>
</comment>
<evidence type="ECO:0000256" key="3">
    <source>
        <dbReference type="RuleBase" id="RU000363"/>
    </source>
</evidence>
<dbReference type="GO" id="GO:0048038">
    <property type="term" value="F:quinone binding"/>
    <property type="evidence" value="ECO:0007669"/>
    <property type="project" value="TreeGrafter"/>
</dbReference>
<evidence type="ECO:0000313" key="6">
    <source>
        <dbReference type="Proteomes" id="UP000799536"/>
    </source>
</evidence>
<evidence type="ECO:0000256" key="4">
    <source>
        <dbReference type="SAM" id="MobiDB-lite"/>
    </source>
</evidence>